<comment type="cofactor">
    <cofactor evidence="1">
        <name>pyridoxal 5'-phosphate</name>
        <dbReference type="ChEBI" id="CHEBI:597326"/>
    </cofactor>
</comment>
<organism evidence="6 7">
    <name type="scientific">Streptomyces ziwulingensis</name>
    <dbReference type="NCBI Taxonomy" id="1045501"/>
    <lineage>
        <taxon>Bacteria</taxon>
        <taxon>Bacillati</taxon>
        <taxon>Actinomycetota</taxon>
        <taxon>Actinomycetes</taxon>
        <taxon>Kitasatosporales</taxon>
        <taxon>Streptomycetaceae</taxon>
        <taxon>Streptomyces</taxon>
    </lineage>
</organism>
<dbReference type="PANTHER" id="PTHR10314">
    <property type="entry name" value="CYSTATHIONINE BETA-SYNTHASE"/>
    <property type="match status" value="1"/>
</dbReference>
<evidence type="ECO:0000313" key="6">
    <source>
        <dbReference type="EMBL" id="GAA4811304.1"/>
    </source>
</evidence>
<feature type="compositionally biased region" description="Basic and acidic residues" evidence="4">
    <location>
        <begin position="756"/>
        <end position="769"/>
    </location>
</feature>
<evidence type="ECO:0000256" key="1">
    <source>
        <dbReference type="ARBA" id="ARBA00001933"/>
    </source>
</evidence>
<accession>A0ABP9CHH8</accession>
<dbReference type="SUPFAM" id="SSF53686">
    <property type="entry name" value="Tryptophan synthase beta subunit-like PLP-dependent enzymes"/>
    <property type="match status" value="1"/>
</dbReference>
<dbReference type="Gene3D" id="3.40.50.20">
    <property type="match status" value="1"/>
</dbReference>
<evidence type="ECO:0000256" key="4">
    <source>
        <dbReference type="SAM" id="MobiDB-lite"/>
    </source>
</evidence>
<feature type="domain" description="ATP-grasp" evidence="5">
    <location>
        <begin position="456"/>
        <end position="655"/>
    </location>
</feature>
<dbReference type="Gene3D" id="3.30.470.20">
    <property type="entry name" value="ATP-grasp fold, B domain"/>
    <property type="match status" value="1"/>
</dbReference>
<dbReference type="InterPro" id="IPR011761">
    <property type="entry name" value="ATP-grasp"/>
</dbReference>
<keyword evidence="3" id="KW-0547">Nucleotide-binding</keyword>
<dbReference type="Pfam" id="PF00291">
    <property type="entry name" value="PALP"/>
    <property type="match status" value="1"/>
</dbReference>
<dbReference type="EMBL" id="BAABIG010000052">
    <property type="protein sequence ID" value="GAA4811304.1"/>
    <property type="molecule type" value="Genomic_DNA"/>
</dbReference>
<dbReference type="RefSeq" id="WP_345622131.1">
    <property type="nucleotide sequence ID" value="NZ_BAABIG010000052.1"/>
</dbReference>
<reference evidence="7" key="1">
    <citation type="journal article" date="2019" name="Int. J. Syst. Evol. Microbiol.">
        <title>The Global Catalogue of Microorganisms (GCM) 10K type strain sequencing project: providing services to taxonomists for standard genome sequencing and annotation.</title>
        <authorList>
            <consortium name="The Broad Institute Genomics Platform"/>
            <consortium name="The Broad Institute Genome Sequencing Center for Infectious Disease"/>
            <person name="Wu L."/>
            <person name="Ma J."/>
        </authorList>
    </citation>
    <scope>NUCLEOTIDE SEQUENCE [LARGE SCALE GENOMIC DNA]</scope>
    <source>
        <strain evidence="7">JCM 18081</strain>
    </source>
</reference>
<gene>
    <name evidence="6" type="ORF">GCM10023220_47800</name>
</gene>
<keyword evidence="7" id="KW-1185">Reference proteome</keyword>
<protein>
    <recommendedName>
        <fullName evidence="5">ATP-grasp domain-containing protein</fullName>
    </recommendedName>
</protein>
<dbReference type="Proteomes" id="UP001501265">
    <property type="component" value="Unassembled WGS sequence"/>
</dbReference>
<name>A0ABP9CHH8_9ACTN</name>
<evidence type="ECO:0000256" key="2">
    <source>
        <dbReference type="ARBA" id="ARBA00022898"/>
    </source>
</evidence>
<proteinExistence type="predicted"/>
<evidence type="ECO:0000256" key="3">
    <source>
        <dbReference type="PROSITE-ProRule" id="PRU00409"/>
    </source>
</evidence>
<dbReference type="SUPFAM" id="SSF56059">
    <property type="entry name" value="Glutathione synthetase ATP-binding domain-like"/>
    <property type="match status" value="1"/>
</dbReference>
<keyword evidence="2" id="KW-0663">Pyridoxal phosphate</keyword>
<dbReference type="InterPro" id="IPR001926">
    <property type="entry name" value="TrpB-like_PALP"/>
</dbReference>
<feature type="region of interest" description="Disordered" evidence="4">
    <location>
        <begin position="750"/>
        <end position="769"/>
    </location>
</feature>
<comment type="caution">
    <text evidence="6">The sequence shown here is derived from an EMBL/GenBank/DDBJ whole genome shotgun (WGS) entry which is preliminary data.</text>
</comment>
<dbReference type="InterPro" id="IPR040570">
    <property type="entry name" value="LAL_C2"/>
</dbReference>
<evidence type="ECO:0000313" key="7">
    <source>
        <dbReference type="Proteomes" id="UP001501265"/>
    </source>
</evidence>
<dbReference type="Pfam" id="PF18603">
    <property type="entry name" value="LAL_C2"/>
    <property type="match status" value="1"/>
</dbReference>
<dbReference type="PROSITE" id="PS50975">
    <property type="entry name" value="ATP_GRASP"/>
    <property type="match status" value="1"/>
</dbReference>
<evidence type="ECO:0000259" key="5">
    <source>
        <dbReference type="PROSITE" id="PS50975"/>
    </source>
</evidence>
<dbReference type="Gene3D" id="3.40.50.1100">
    <property type="match status" value="2"/>
</dbReference>
<dbReference type="InterPro" id="IPR036052">
    <property type="entry name" value="TrpB-like_PALP_sf"/>
</dbReference>
<dbReference type="Pfam" id="PF13535">
    <property type="entry name" value="ATP-grasp_4"/>
    <property type="match status" value="1"/>
</dbReference>
<dbReference type="InterPro" id="IPR050214">
    <property type="entry name" value="Cys_Synth/Cystath_Beta-Synth"/>
</dbReference>
<dbReference type="CDD" id="cd01561">
    <property type="entry name" value="CBS_like"/>
    <property type="match status" value="1"/>
</dbReference>
<sequence>MIFSSVVDAIGHTPVVRLRHDGPDDVELYAKLELQNLYGMKDRVARQAVLEARRTGELPERAPIIESSSGTMALGVALVGTSLGHPVHIVTDPRTDRITLAKLRALGCTVHVVEAMSAAGWQSARLERLEQLLHDLPGAFWPQQYQNPDNPLAYRALAGELLEDLGEFDTVVGSVGSGGSLCGTSRELRAALPGLRVVGVDCVGSVLFDQPDRPRRLQSGLGNSLRPANLDRTLIDEVHWLNDHEAFAATRDLARDQHLFAGNTSGSVYQVLLHLARQAAPGSRIVGIFADRGDRYVDTVYDDAHWQSTDVRSLPRRHTPERVPYGQEVTAWSCAELRPRQQPRTLLFVESNTTGTGMLALDKARELGFEPLLVTSDPDRYRGLAERSCATVRCDTNSLVAVRRALRDTVRREDCAAVTTTSEFYLPLVAELARWLALPGNPPEVMTLCRDKARVRETLSGAGLCRTRFAAVDHAADVPEAVRRVGLPCVVKPVDDSGSMDVVRCATETEAVAAARTVLERTVNVRGQRAARTVLVEEYLDGPEYSVEMFGTGDETVCVGITEKHVTDGPHFVEYRHVFPAAVPAALAAEIEETVAAALAAVGLRHGASHTEVRVSGDGVAVIEINGRAGGGMIPELVRLSAGTDLLAEQLRAAAGLPGKLRADQDGYAGVHFLTADRTGVLSGFDHLSEAARLPGVAQVVATAEPGRTVRPPRHAYDRLGHVIACGRTRAEVTETLDRAAGLIGIRLAGPTPGETDVRPKEADAPCDT</sequence>
<keyword evidence="3" id="KW-0067">ATP-binding</keyword>